<dbReference type="EMBL" id="BAAATD010000020">
    <property type="protein sequence ID" value="GAA2636090.1"/>
    <property type="molecule type" value="Genomic_DNA"/>
</dbReference>
<keyword evidence="1" id="KW-0472">Membrane</keyword>
<proteinExistence type="predicted"/>
<name>A0ABP6D7M2_9ACTN</name>
<evidence type="ECO:0000313" key="2">
    <source>
        <dbReference type="EMBL" id="GAA2636090.1"/>
    </source>
</evidence>
<comment type="caution">
    <text evidence="2">The sequence shown here is derived from an EMBL/GenBank/DDBJ whole genome shotgun (WGS) entry which is preliminary data.</text>
</comment>
<evidence type="ECO:0008006" key="4">
    <source>
        <dbReference type="Google" id="ProtNLM"/>
    </source>
</evidence>
<sequence length="101" mass="11067">MPTRLAEVMTFEPSEEDVDERVGIFELTLCLIPGLIGRGLHWVSDQGLWAWAGNGFFVLGALALVLVVIQAVRKGVVWGDIAGLAAALAAIAMLDWLDWWF</sequence>
<accession>A0ABP6D7M2</accession>
<evidence type="ECO:0000256" key="1">
    <source>
        <dbReference type="SAM" id="Phobius"/>
    </source>
</evidence>
<feature type="transmembrane region" description="Helical" evidence="1">
    <location>
        <begin position="48"/>
        <end position="69"/>
    </location>
</feature>
<keyword evidence="1" id="KW-1133">Transmembrane helix</keyword>
<feature type="transmembrane region" description="Helical" evidence="1">
    <location>
        <begin position="76"/>
        <end position="97"/>
    </location>
</feature>
<reference evidence="3" key="1">
    <citation type="journal article" date="2019" name="Int. J. Syst. Evol. Microbiol.">
        <title>The Global Catalogue of Microorganisms (GCM) 10K type strain sequencing project: providing services to taxonomists for standard genome sequencing and annotation.</title>
        <authorList>
            <consortium name="The Broad Institute Genomics Platform"/>
            <consortium name="The Broad Institute Genome Sequencing Center for Infectious Disease"/>
            <person name="Wu L."/>
            <person name="Ma J."/>
        </authorList>
    </citation>
    <scope>NUCLEOTIDE SEQUENCE [LARGE SCALE GENOMIC DNA]</scope>
    <source>
        <strain evidence="3">JCM 6833</strain>
    </source>
</reference>
<gene>
    <name evidence="2" type="ORF">GCM10010411_89040</name>
</gene>
<keyword evidence="3" id="KW-1185">Reference proteome</keyword>
<protein>
    <recommendedName>
        <fullName evidence="4">Integral membrane protein</fullName>
    </recommendedName>
</protein>
<organism evidence="2 3">
    <name type="scientific">Actinomadura fulvescens</name>
    <dbReference type="NCBI Taxonomy" id="46160"/>
    <lineage>
        <taxon>Bacteria</taxon>
        <taxon>Bacillati</taxon>
        <taxon>Actinomycetota</taxon>
        <taxon>Actinomycetes</taxon>
        <taxon>Streptosporangiales</taxon>
        <taxon>Thermomonosporaceae</taxon>
        <taxon>Actinomadura</taxon>
    </lineage>
</organism>
<evidence type="ECO:0000313" key="3">
    <source>
        <dbReference type="Proteomes" id="UP001501509"/>
    </source>
</evidence>
<dbReference type="Proteomes" id="UP001501509">
    <property type="component" value="Unassembled WGS sequence"/>
</dbReference>
<keyword evidence="1" id="KW-0812">Transmembrane</keyword>